<accession>A0ABW2U710</accession>
<proteinExistence type="predicted"/>
<comment type="caution">
    <text evidence="1">The sequence shown here is derived from an EMBL/GenBank/DDBJ whole genome shotgun (WGS) entry which is preliminary data.</text>
</comment>
<organism evidence="1 2">
    <name type="scientific">Hymenobacter humi</name>
    <dbReference type="NCBI Taxonomy" id="1411620"/>
    <lineage>
        <taxon>Bacteria</taxon>
        <taxon>Pseudomonadati</taxon>
        <taxon>Bacteroidota</taxon>
        <taxon>Cytophagia</taxon>
        <taxon>Cytophagales</taxon>
        <taxon>Hymenobacteraceae</taxon>
        <taxon>Hymenobacter</taxon>
    </lineage>
</organism>
<protein>
    <submittedName>
        <fullName evidence="1">Uncharacterized protein</fullName>
    </submittedName>
</protein>
<sequence>MAWATSSQPDLRMGFHAASLVQGLAGAGQRERVDVFEAAGVVAQGFGRAVVGVEHRDRGGEAVVRLGLGPVGADVHVLRHGLAGLLRRVAAEGRVLDAEAGDLAAVVAQNQLREGIGEVVQALQALETEARQVGFAEKLLHHVVVHALKYLRAVRLEADDLAVDDALAVHGAGFPVQHRADDGALGDFGHHLLREVVVVAPGRHDVADAGLVHGRRGDGATNGAGRPALARAGGTDGAVEPNHGAEAAVVGHAVAGEYELRH</sequence>
<dbReference type="RefSeq" id="WP_380204797.1">
    <property type="nucleotide sequence ID" value="NZ_JBHTEK010000001.1"/>
</dbReference>
<gene>
    <name evidence="1" type="ORF">ACFQT0_19460</name>
</gene>
<dbReference type="EMBL" id="JBHTEK010000001">
    <property type="protein sequence ID" value="MFC7669287.1"/>
    <property type="molecule type" value="Genomic_DNA"/>
</dbReference>
<evidence type="ECO:0000313" key="2">
    <source>
        <dbReference type="Proteomes" id="UP001596513"/>
    </source>
</evidence>
<dbReference type="Proteomes" id="UP001596513">
    <property type="component" value="Unassembled WGS sequence"/>
</dbReference>
<evidence type="ECO:0000313" key="1">
    <source>
        <dbReference type="EMBL" id="MFC7669287.1"/>
    </source>
</evidence>
<reference evidence="2" key="1">
    <citation type="journal article" date="2019" name="Int. J. Syst. Evol. Microbiol.">
        <title>The Global Catalogue of Microorganisms (GCM) 10K type strain sequencing project: providing services to taxonomists for standard genome sequencing and annotation.</title>
        <authorList>
            <consortium name="The Broad Institute Genomics Platform"/>
            <consortium name="The Broad Institute Genome Sequencing Center for Infectious Disease"/>
            <person name="Wu L."/>
            <person name="Ma J."/>
        </authorList>
    </citation>
    <scope>NUCLEOTIDE SEQUENCE [LARGE SCALE GENOMIC DNA]</scope>
    <source>
        <strain evidence="2">JCM 19635</strain>
    </source>
</reference>
<keyword evidence="2" id="KW-1185">Reference proteome</keyword>
<name>A0ABW2U710_9BACT</name>